<reference evidence="8 9" key="1">
    <citation type="submission" date="2024-04" db="EMBL/GenBank/DDBJ databases">
        <title>Phyllosticta paracitricarpa is synonymous to the EU quarantine fungus P. citricarpa based on phylogenomic analyses.</title>
        <authorList>
            <consortium name="Lawrence Berkeley National Laboratory"/>
            <person name="Van Ingen-Buijs V.A."/>
            <person name="Van Westerhoven A.C."/>
            <person name="Haridas S."/>
            <person name="Skiadas P."/>
            <person name="Martin F."/>
            <person name="Groenewald J.Z."/>
            <person name="Crous P.W."/>
            <person name="Seidl M.F."/>
        </authorList>
    </citation>
    <scope>NUCLEOTIDE SEQUENCE [LARGE SCALE GENOMIC DNA]</scope>
    <source>
        <strain evidence="8 9">CBS 123374</strain>
    </source>
</reference>
<dbReference type="Proteomes" id="UP001492380">
    <property type="component" value="Unassembled WGS sequence"/>
</dbReference>
<feature type="transmembrane region" description="Helical" evidence="6">
    <location>
        <begin position="89"/>
        <end position="112"/>
    </location>
</feature>
<feature type="transmembrane region" description="Helical" evidence="6">
    <location>
        <begin position="15"/>
        <end position="40"/>
    </location>
</feature>
<dbReference type="InterPro" id="IPR053009">
    <property type="entry name" value="Xanthocillin_Biosynth-Assoc"/>
</dbReference>
<dbReference type="InterPro" id="IPR025423">
    <property type="entry name" value="TMEM205-like"/>
</dbReference>
<protein>
    <recommendedName>
        <fullName evidence="7">TMEM205-like domain-containing protein</fullName>
    </recommendedName>
</protein>
<dbReference type="PANTHER" id="PTHR23241:SF102">
    <property type="entry name" value="LD23009P"/>
    <property type="match status" value="1"/>
</dbReference>
<feature type="transmembrane region" description="Helical" evidence="6">
    <location>
        <begin position="144"/>
        <end position="168"/>
    </location>
</feature>
<keyword evidence="2 6" id="KW-0812">Transmembrane</keyword>
<keyword evidence="9" id="KW-1185">Reference proteome</keyword>
<keyword evidence="4 6" id="KW-0472">Membrane</keyword>
<evidence type="ECO:0000256" key="6">
    <source>
        <dbReference type="SAM" id="Phobius"/>
    </source>
</evidence>
<keyword evidence="3 6" id="KW-1133">Transmembrane helix</keyword>
<proteinExistence type="predicted"/>
<feature type="compositionally biased region" description="Basic and acidic residues" evidence="5">
    <location>
        <begin position="113"/>
        <end position="128"/>
    </location>
</feature>
<evidence type="ECO:0000256" key="2">
    <source>
        <dbReference type="ARBA" id="ARBA00022692"/>
    </source>
</evidence>
<name>A0ABR1Z1D0_9PEZI</name>
<comment type="caution">
    <text evidence="8">The sequence shown here is derived from an EMBL/GenBank/DDBJ whole genome shotgun (WGS) entry which is preliminary data.</text>
</comment>
<evidence type="ECO:0000313" key="8">
    <source>
        <dbReference type="EMBL" id="KAK8246211.1"/>
    </source>
</evidence>
<dbReference type="PANTHER" id="PTHR23241">
    <property type="entry name" value="LATE EMBRYOGENESIS ABUNDANT PLANTS LEA-RELATED"/>
    <property type="match status" value="1"/>
</dbReference>
<accession>A0ABR1Z1D0</accession>
<feature type="domain" description="TMEM205-like" evidence="7">
    <location>
        <begin position="16"/>
        <end position="118"/>
    </location>
</feature>
<dbReference type="EMBL" id="JBBWRZ010000001">
    <property type="protein sequence ID" value="KAK8246211.1"/>
    <property type="molecule type" value="Genomic_DNA"/>
</dbReference>
<evidence type="ECO:0000313" key="9">
    <source>
        <dbReference type="Proteomes" id="UP001492380"/>
    </source>
</evidence>
<evidence type="ECO:0000256" key="5">
    <source>
        <dbReference type="SAM" id="MobiDB-lite"/>
    </source>
</evidence>
<feature type="region of interest" description="Disordered" evidence="5">
    <location>
        <begin position="113"/>
        <end position="132"/>
    </location>
</feature>
<evidence type="ECO:0000259" key="7">
    <source>
        <dbReference type="Pfam" id="PF13664"/>
    </source>
</evidence>
<feature type="transmembrane region" description="Helical" evidence="6">
    <location>
        <begin position="52"/>
        <end position="69"/>
    </location>
</feature>
<organism evidence="8 9">
    <name type="scientific">Phyllosticta capitalensis</name>
    <dbReference type="NCBI Taxonomy" id="121624"/>
    <lineage>
        <taxon>Eukaryota</taxon>
        <taxon>Fungi</taxon>
        <taxon>Dikarya</taxon>
        <taxon>Ascomycota</taxon>
        <taxon>Pezizomycotina</taxon>
        <taxon>Dothideomycetes</taxon>
        <taxon>Dothideomycetes incertae sedis</taxon>
        <taxon>Botryosphaeriales</taxon>
        <taxon>Phyllostictaceae</taxon>
        <taxon>Phyllosticta</taxon>
    </lineage>
</organism>
<sequence length="173" mass="18188">MSSFASLRDPAPYHLLAYGTLLGSTIFQSFIGGVVAFRVLPRPQFASLQTKIFPVYFSLQTVLPIALYLTAPPSSPLTSSPVGGSTATALIAAMGVAGLANLVVVGPATTSVMKERKHQETRDGKKSYDAGPHSAEMQALNRKFAVMHGVSSAMNLVVLGAAVAYAFLIGARF</sequence>
<comment type="subcellular location">
    <subcellularLocation>
        <location evidence="1">Membrane</location>
    </subcellularLocation>
</comment>
<evidence type="ECO:0000256" key="3">
    <source>
        <dbReference type="ARBA" id="ARBA00022989"/>
    </source>
</evidence>
<dbReference type="Pfam" id="PF13664">
    <property type="entry name" value="DUF4149"/>
    <property type="match status" value="1"/>
</dbReference>
<evidence type="ECO:0000256" key="4">
    <source>
        <dbReference type="ARBA" id="ARBA00023136"/>
    </source>
</evidence>
<evidence type="ECO:0000256" key="1">
    <source>
        <dbReference type="ARBA" id="ARBA00004370"/>
    </source>
</evidence>
<gene>
    <name evidence="8" type="ORF">HDK90DRAFT_1984</name>
</gene>